<reference evidence="2" key="2">
    <citation type="submission" date="2015-06" db="UniProtKB">
        <authorList>
            <consortium name="EnsemblPlants"/>
        </authorList>
    </citation>
    <scope>IDENTIFICATION</scope>
</reference>
<name>A0A0E0RJ70_ORYRU</name>
<dbReference type="Gramene" id="ORUFI12G18700.1">
    <property type="protein sequence ID" value="ORUFI12G18700.1"/>
    <property type="gene ID" value="ORUFI12G18700"/>
</dbReference>
<proteinExistence type="predicted"/>
<accession>A0A0E0RJ70</accession>
<evidence type="ECO:0000256" key="1">
    <source>
        <dbReference type="SAM" id="MobiDB-lite"/>
    </source>
</evidence>
<sequence>MQLPCAGDQRRRPSGKLAACGTSKLNGGRGGASRLEVDDAGEAITSWTSLHVDCNMEIDIQPSGLHSGVTEQDLKKSVEAGTPAAS</sequence>
<feature type="region of interest" description="Disordered" evidence="1">
    <location>
        <begin position="63"/>
        <end position="86"/>
    </location>
</feature>
<dbReference type="EnsemblPlants" id="ORUFI12G18700.1">
    <property type="protein sequence ID" value="ORUFI12G18700.1"/>
    <property type="gene ID" value="ORUFI12G18700"/>
</dbReference>
<dbReference type="Proteomes" id="UP000008022">
    <property type="component" value="Unassembled WGS sequence"/>
</dbReference>
<evidence type="ECO:0000313" key="3">
    <source>
        <dbReference type="Proteomes" id="UP000008022"/>
    </source>
</evidence>
<evidence type="ECO:0000313" key="2">
    <source>
        <dbReference type="EnsemblPlants" id="ORUFI12G18700.1"/>
    </source>
</evidence>
<dbReference type="HOGENOM" id="CLU_2501885_0_0_1"/>
<reference evidence="3" key="1">
    <citation type="submission" date="2013-06" db="EMBL/GenBank/DDBJ databases">
        <authorList>
            <person name="Zhao Q."/>
        </authorList>
    </citation>
    <scope>NUCLEOTIDE SEQUENCE</scope>
    <source>
        <strain evidence="3">cv. W1943</strain>
    </source>
</reference>
<keyword evidence="3" id="KW-1185">Reference proteome</keyword>
<organism evidence="2 3">
    <name type="scientific">Oryza rufipogon</name>
    <name type="common">Brownbeard rice</name>
    <name type="synonym">Asian wild rice</name>
    <dbReference type="NCBI Taxonomy" id="4529"/>
    <lineage>
        <taxon>Eukaryota</taxon>
        <taxon>Viridiplantae</taxon>
        <taxon>Streptophyta</taxon>
        <taxon>Embryophyta</taxon>
        <taxon>Tracheophyta</taxon>
        <taxon>Spermatophyta</taxon>
        <taxon>Magnoliopsida</taxon>
        <taxon>Liliopsida</taxon>
        <taxon>Poales</taxon>
        <taxon>Poaceae</taxon>
        <taxon>BOP clade</taxon>
        <taxon>Oryzoideae</taxon>
        <taxon>Oryzeae</taxon>
        <taxon>Oryzinae</taxon>
        <taxon>Oryza</taxon>
    </lineage>
</organism>
<feature type="region of interest" description="Disordered" evidence="1">
    <location>
        <begin position="1"/>
        <end position="33"/>
    </location>
</feature>
<dbReference type="AlphaFoldDB" id="A0A0E0RJ70"/>
<protein>
    <submittedName>
        <fullName evidence="2">Uncharacterized protein</fullName>
    </submittedName>
</protein>